<dbReference type="EMBL" id="PSZD01000012">
    <property type="protein sequence ID" value="PPJ26452.1"/>
    <property type="molecule type" value="Genomic_DNA"/>
</dbReference>
<keyword evidence="13" id="KW-1185">Reference proteome</keyword>
<dbReference type="Pfam" id="PF10589">
    <property type="entry name" value="NADH_4Fe-4S"/>
    <property type="match status" value="1"/>
</dbReference>
<dbReference type="Gene3D" id="3.40.50.11540">
    <property type="entry name" value="NADH-ubiquinone oxidoreductase 51kDa subunit"/>
    <property type="match status" value="1"/>
</dbReference>
<dbReference type="Proteomes" id="UP000238356">
    <property type="component" value="Unassembled WGS sequence"/>
</dbReference>
<dbReference type="GO" id="GO:0046872">
    <property type="term" value="F:metal ion binding"/>
    <property type="evidence" value="ECO:0007669"/>
    <property type="project" value="UniProtKB-KW"/>
</dbReference>
<dbReference type="InterPro" id="IPR019575">
    <property type="entry name" value="Nuop51_4Fe4S-bd"/>
</dbReference>
<keyword evidence="7" id="KW-0479">Metal-binding</keyword>
<keyword evidence="6" id="KW-0288">FMN</keyword>
<dbReference type="GO" id="GO:0051539">
    <property type="term" value="F:4 iron, 4 sulfur cluster binding"/>
    <property type="evidence" value="ECO:0007669"/>
    <property type="project" value="UniProtKB-KW"/>
</dbReference>
<dbReference type="InterPro" id="IPR050837">
    <property type="entry name" value="ComplexI_51kDa_subunit"/>
</dbReference>
<dbReference type="InterPro" id="IPR037207">
    <property type="entry name" value="Nuop51_4Fe4S-bd_sf"/>
</dbReference>
<evidence type="ECO:0000256" key="7">
    <source>
        <dbReference type="ARBA" id="ARBA00022723"/>
    </source>
</evidence>
<dbReference type="InterPro" id="IPR011538">
    <property type="entry name" value="Nuo51_FMN-bd"/>
</dbReference>
<evidence type="ECO:0000256" key="8">
    <source>
        <dbReference type="ARBA" id="ARBA00023004"/>
    </source>
</evidence>
<comment type="caution">
    <text evidence="12">The sequence shown here is derived from an EMBL/GenBank/DDBJ whole genome shotgun (WGS) entry which is preliminary data.</text>
</comment>
<comment type="similarity">
    <text evidence="3">Belongs to the complex I 51 kDa subunit family.</text>
</comment>
<keyword evidence="9" id="KW-0411">Iron-sulfur</keyword>
<feature type="domain" description="NADH-ubiquinone oxidoreductase 51kDa subunit iron-sulphur binding" evidence="11">
    <location>
        <begin position="264"/>
        <end position="342"/>
    </location>
</feature>
<evidence type="ECO:0000256" key="1">
    <source>
        <dbReference type="ARBA" id="ARBA00001917"/>
    </source>
</evidence>
<comment type="cofactor">
    <cofactor evidence="2">
        <name>[4Fe-4S] cluster</name>
        <dbReference type="ChEBI" id="CHEBI:49883"/>
    </cofactor>
</comment>
<organism evidence="12 13">
    <name type="scientific">Nocardia nova</name>
    <dbReference type="NCBI Taxonomy" id="37330"/>
    <lineage>
        <taxon>Bacteria</taxon>
        <taxon>Bacillati</taxon>
        <taxon>Actinomycetota</taxon>
        <taxon>Actinomycetes</taxon>
        <taxon>Mycobacteriales</taxon>
        <taxon>Nocardiaceae</taxon>
        <taxon>Nocardia</taxon>
    </lineage>
</organism>
<dbReference type="InterPro" id="IPR037225">
    <property type="entry name" value="Nuo51_FMN-bd_sf"/>
</dbReference>
<gene>
    <name evidence="12" type="ORF">C5F51_20075</name>
</gene>
<reference evidence="12 13" key="1">
    <citation type="submission" date="2018-02" db="EMBL/GenBank/DDBJ databases">
        <title>8 Nocardia nova and 1 Nocardia cyriacigeorgica strain used for evolution to TMP-SMX.</title>
        <authorList>
            <person name="Mehta H."/>
            <person name="Weng J."/>
            <person name="Shamoo Y."/>
        </authorList>
    </citation>
    <scope>NUCLEOTIDE SEQUENCE [LARGE SCALE GENOMIC DNA]</scope>
    <source>
        <strain evidence="12 13">BAA2227</strain>
    </source>
</reference>
<keyword evidence="8" id="KW-0408">Iron</keyword>
<sequence>MTGPADLLRAAGLRGRGGANFPTAAKLELAARHRAELIVNACDGEMDSSKDAWVVAHHLSEVLDGARRITAQRVRVAAHRGSETLALLDAAGVDTLAVPRRYVSSEESALVRLAHGGPARPVMRFEPITVGGRDPRGRRLAPTLVLNVETVWRIQQIAEYGPGWFRSYGTPDEPGPRLVTVADGVRNPGVHGAEAGLPLSEIFDRAGGLTVGPQALWVNGLSGGFLPAEARQTLWSRNALAPFGIGTGAGVFRVVAAGSDPWQVVLSALTYAAGESAGQCGPCMFGLPALRDDLIDLLDRRAPADTAERLLRRLPRVPGRGACRFPDGVARFLASALDVFGSSLLVESIGSKRFPTARQG</sequence>
<dbReference type="SUPFAM" id="SSF142019">
    <property type="entry name" value="Nqo1 FMN-binding domain-like"/>
    <property type="match status" value="1"/>
</dbReference>
<evidence type="ECO:0000256" key="4">
    <source>
        <dbReference type="ARBA" id="ARBA00022485"/>
    </source>
</evidence>
<evidence type="ECO:0000256" key="3">
    <source>
        <dbReference type="ARBA" id="ARBA00007523"/>
    </source>
</evidence>
<evidence type="ECO:0000256" key="6">
    <source>
        <dbReference type="ARBA" id="ARBA00022643"/>
    </source>
</evidence>
<dbReference type="PANTHER" id="PTHR11780">
    <property type="entry name" value="NADH-UBIQUINONE OXIDOREDUCTASE FLAVOPROTEIN 1 NDUFV1"/>
    <property type="match status" value="1"/>
</dbReference>
<proteinExistence type="inferred from homology"/>
<dbReference type="Gene3D" id="1.20.1440.230">
    <property type="entry name" value="NADH-ubiquinone oxidoreductase 51kDa subunit, iron-sulphur binding domain"/>
    <property type="match status" value="1"/>
</dbReference>
<evidence type="ECO:0000313" key="13">
    <source>
        <dbReference type="Proteomes" id="UP000238356"/>
    </source>
</evidence>
<dbReference type="SUPFAM" id="SSF142984">
    <property type="entry name" value="Nqo1 middle domain-like"/>
    <property type="match status" value="1"/>
</dbReference>
<dbReference type="RefSeq" id="WP_104363754.1">
    <property type="nucleotide sequence ID" value="NZ_PSZD01000012.1"/>
</dbReference>
<evidence type="ECO:0000313" key="12">
    <source>
        <dbReference type="EMBL" id="PPJ26452.1"/>
    </source>
</evidence>
<dbReference type="AlphaFoldDB" id="A0A2S6A3S5"/>
<dbReference type="Pfam" id="PF01512">
    <property type="entry name" value="Complex1_51K"/>
    <property type="match status" value="1"/>
</dbReference>
<evidence type="ECO:0000259" key="10">
    <source>
        <dbReference type="Pfam" id="PF01512"/>
    </source>
</evidence>
<evidence type="ECO:0000256" key="5">
    <source>
        <dbReference type="ARBA" id="ARBA00022630"/>
    </source>
</evidence>
<dbReference type="SUPFAM" id="SSF140490">
    <property type="entry name" value="Nqo1C-terminal domain-like"/>
    <property type="match status" value="1"/>
</dbReference>
<comment type="cofactor">
    <cofactor evidence="1">
        <name>FMN</name>
        <dbReference type="ChEBI" id="CHEBI:58210"/>
    </cofactor>
</comment>
<keyword evidence="4" id="KW-0004">4Fe-4S</keyword>
<name>A0A2S6A3S5_9NOCA</name>
<keyword evidence="5" id="KW-0285">Flavoprotein</keyword>
<accession>A0A2S6A3S5</accession>
<evidence type="ECO:0000256" key="2">
    <source>
        <dbReference type="ARBA" id="ARBA00001966"/>
    </source>
</evidence>
<dbReference type="Gene3D" id="3.10.20.600">
    <property type="match status" value="1"/>
</dbReference>
<feature type="domain" description="NADH-ubiquinone oxidoreductase 51kDa subunit FMN-binding" evidence="10">
    <location>
        <begin position="9"/>
        <end position="155"/>
    </location>
</feature>
<protein>
    <submittedName>
        <fullName evidence="12">NADH-quinone oxidoreductase</fullName>
    </submittedName>
</protein>
<dbReference type="PANTHER" id="PTHR11780:SF10">
    <property type="entry name" value="NADH DEHYDROGENASE [UBIQUINONE] FLAVOPROTEIN 1, MITOCHONDRIAL"/>
    <property type="match status" value="1"/>
</dbReference>
<evidence type="ECO:0000256" key="9">
    <source>
        <dbReference type="ARBA" id="ARBA00023014"/>
    </source>
</evidence>
<evidence type="ECO:0000259" key="11">
    <source>
        <dbReference type="Pfam" id="PF10589"/>
    </source>
</evidence>